<feature type="compositionally biased region" description="Acidic residues" evidence="2">
    <location>
        <begin position="247"/>
        <end position="269"/>
    </location>
</feature>
<keyword evidence="1" id="KW-0175">Coiled coil</keyword>
<feature type="coiled-coil region" evidence="1">
    <location>
        <begin position="14"/>
        <end position="59"/>
    </location>
</feature>
<evidence type="ECO:0000256" key="2">
    <source>
        <dbReference type="SAM" id="MobiDB-lite"/>
    </source>
</evidence>
<keyword evidence="4" id="KW-1185">Reference proteome</keyword>
<dbReference type="Proteomes" id="UP000583929">
    <property type="component" value="Unassembled WGS sequence"/>
</dbReference>
<feature type="region of interest" description="Disordered" evidence="2">
    <location>
        <begin position="96"/>
        <end position="134"/>
    </location>
</feature>
<feature type="region of interest" description="Disordered" evidence="2">
    <location>
        <begin position="245"/>
        <end position="269"/>
    </location>
</feature>
<gene>
    <name evidence="3" type="ORF">G4B88_024999</name>
</gene>
<sequence>MDNEGKLIKIVGLLNETKVAAVEAKRQISSMRDRLAEFREQQQRTYERLSASLHALRDLVNDNLRANVNVRVVNNVVGGEIEDDCESVITVENDLMEEEEEEEADEVESDESDTAAGDTTFSADASTQKFSPRRDPPIKSLAVRALALYVAIMDEDKLIEIAGLVHEQVNNVGRIKSRLDSMDHKLDMVLEHLNRSYEEEKASYVLIGNALRVLSNSISSLNCNAPVVNNNGAEIEECESGITVENDLMEEEEVDKEEEESDEVQMEKE</sequence>
<feature type="compositionally biased region" description="Acidic residues" evidence="2">
    <location>
        <begin position="96"/>
        <end position="113"/>
    </location>
</feature>
<comment type="caution">
    <text evidence="3">The sequence shown here is derived from an EMBL/GenBank/DDBJ whole genome shotgun (WGS) entry which is preliminary data.</text>
</comment>
<feature type="compositionally biased region" description="Polar residues" evidence="2">
    <location>
        <begin position="117"/>
        <end position="130"/>
    </location>
</feature>
<protein>
    <submittedName>
        <fullName evidence="3">Uncharacterized protein</fullName>
    </submittedName>
</protein>
<dbReference type="EMBL" id="JAATIQ010000443">
    <property type="protein sequence ID" value="KAF4355829.1"/>
    <property type="molecule type" value="Genomic_DNA"/>
</dbReference>
<reference evidence="3 4" key="1">
    <citation type="journal article" date="2020" name="bioRxiv">
        <title>Sequence and annotation of 42 cannabis genomes reveals extensive copy number variation in cannabinoid synthesis and pathogen resistance genes.</title>
        <authorList>
            <person name="Mckernan K.J."/>
            <person name="Helbert Y."/>
            <person name="Kane L.T."/>
            <person name="Ebling H."/>
            <person name="Zhang L."/>
            <person name="Liu B."/>
            <person name="Eaton Z."/>
            <person name="Mclaughlin S."/>
            <person name="Kingan S."/>
            <person name="Baybayan P."/>
            <person name="Concepcion G."/>
            <person name="Jordan M."/>
            <person name="Riva A."/>
            <person name="Barbazuk W."/>
            <person name="Harkins T."/>
        </authorList>
    </citation>
    <scope>NUCLEOTIDE SEQUENCE [LARGE SCALE GENOMIC DNA]</scope>
    <source>
        <strain evidence="4">cv. Jamaican Lion 4</strain>
        <tissue evidence="3">Leaf</tissue>
    </source>
</reference>
<name>A0A7J6EDV0_CANSA</name>
<organism evidence="3 4">
    <name type="scientific">Cannabis sativa</name>
    <name type="common">Hemp</name>
    <name type="synonym">Marijuana</name>
    <dbReference type="NCBI Taxonomy" id="3483"/>
    <lineage>
        <taxon>Eukaryota</taxon>
        <taxon>Viridiplantae</taxon>
        <taxon>Streptophyta</taxon>
        <taxon>Embryophyta</taxon>
        <taxon>Tracheophyta</taxon>
        <taxon>Spermatophyta</taxon>
        <taxon>Magnoliopsida</taxon>
        <taxon>eudicotyledons</taxon>
        <taxon>Gunneridae</taxon>
        <taxon>Pentapetalae</taxon>
        <taxon>rosids</taxon>
        <taxon>fabids</taxon>
        <taxon>Rosales</taxon>
        <taxon>Cannabaceae</taxon>
        <taxon>Cannabis</taxon>
    </lineage>
</organism>
<accession>A0A7J6EDV0</accession>
<evidence type="ECO:0000313" key="3">
    <source>
        <dbReference type="EMBL" id="KAF4355829.1"/>
    </source>
</evidence>
<evidence type="ECO:0000256" key="1">
    <source>
        <dbReference type="SAM" id="Coils"/>
    </source>
</evidence>
<proteinExistence type="predicted"/>
<dbReference type="AlphaFoldDB" id="A0A7J6EDV0"/>
<evidence type="ECO:0000313" key="4">
    <source>
        <dbReference type="Proteomes" id="UP000583929"/>
    </source>
</evidence>